<dbReference type="GO" id="GO:0006355">
    <property type="term" value="P:regulation of DNA-templated transcription"/>
    <property type="evidence" value="ECO:0007669"/>
    <property type="project" value="InterPro"/>
</dbReference>
<dbReference type="Gene3D" id="1.10.10.10">
    <property type="entry name" value="Winged helix-like DNA-binding domain superfamily/Winged helix DNA-binding domain"/>
    <property type="match status" value="1"/>
</dbReference>
<dbReference type="RefSeq" id="WP_006014047.1">
    <property type="nucleotide sequence ID" value="NZ_BAEQ01000054.1"/>
</dbReference>
<dbReference type="Proteomes" id="UP000006251">
    <property type="component" value="Unassembled WGS sequence"/>
</dbReference>
<keyword evidence="4" id="KW-1185">Reference proteome</keyword>
<dbReference type="STRING" id="1121922.GCA_000428905_01654"/>
<proteinExistence type="predicted"/>
<keyword evidence="1" id="KW-0238">DNA-binding</keyword>
<protein>
    <submittedName>
        <fullName evidence="3">Two-component system, NarL family, response regulator DesR</fullName>
    </submittedName>
</protein>
<dbReference type="PANTHER" id="PTHR43214">
    <property type="entry name" value="TWO-COMPONENT RESPONSE REGULATOR"/>
    <property type="match status" value="1"/>
</dbReference>
<dbReference type="AlphaFoldDB" id="K6Z1Y9"/>
<reference evidence="4" key="1">
    <citation type="journal article" date="2014" name="Environ. Microbiol.">
        <title>Comparative genomics of the marine bacterial genus Glaciecola reveals the high degree of genomic diversity and genomic characteristic for cold adaptation.</title>
        <authorList>
            <person name="Qin Q.L."/>
            <person name="Xie B.B."/>
            <person name="Yu Y."/>
            <person name="Shu Y.L."/>
            <person name="Rong J.C."/>
            <person name="Zhang Y.J."/>
            <person name="Zhao D.L."/>
            <person name="Chen X.L."/>
            <person name="Zhang X.Y."/>
            <person name="Chen B."/>
            <person name="Zhou B.C."/>
            <person name="Zhang Y.Z."/>
        </authorList>
    </citation>
    <scope>NUCLEOTIDE SEQUENCE [LARGE SCALE GENOMIC DNA]</scope>
    <source>
        <strain evidence="4">ACAM 615</strain>
    </source>
</reference>
<evidence type="ECO:0000256" key="1">
    <source>
        <dbReference type="ARBA" id="ARBA00023125"/>
    </source>
</evidence>
<dbReference type="PROSITE" id="PS50043">
    <property type="entry name" value="HTH_LUXR_2"/>
    <property type="match status" value="1"/>
</dbReference>
<dbReference type="GO" id="GO:0003677">
    <property type="term" value="F:DNA binding"/>
    <property type="evidence" value="ECO:0007669"/>
    <property type="project" value="UniProtKB-KW"/>
</dbReference>
<dbReference type="Pfam" id="PF00196">
    <property type="entry name" value="GerE"/>
    <property type="match status" value="1"/>
</dbReference>
<name>K6Z1Y9_9ALTE</name>
<dbReference type="InterPro" id="IPR000792">
    <property type="entry name" value="Tscrpt_reg_LuxR_C"/>
</dbReference>
<dbReference type="EMBL" id="BAEQ01000054">
    <property type="protein sequence ID" value="GAC30226.1"/>
    <property type="molecule type" value="Genomic_DNA"/>
</dbReference>
<dbReference type="InterPro" id="IPR039420">
    <property type="entry name" value="WalR-like"/>
</dbReference>
<evidence type="ECO:0000313" key="3">
    <source>
        <dbReference type="EMBL" id="GAC30226.1"/>
    </source>
</evidence>
<feature type="domain" description="HTH luxR-type" evidence="2">
    <location>
        <begin position="33"/>
        <end position="98"/>
    </location>
</feature>
<dbReference type="SMART" id="SM00421">
    <property type="entry name" value="HTH_LUXR"/>
    <property type="match status" value="1"/>
</dbReference>
<dbReference type="InterPro" id="IPR036388">
    <property type="entry name" value="WH-like_DNA-bd_sf"/>
</dbReference>
<dbReference type="PRINTS" id="PR00038">
    <property type="entry name" value="HTHLUXR"/>
</dbReference>
<comment type="caution">
    <text evidence="3">The sequence shown here is derived from an EMBL/GenBank/DDBJ whole genome shotgun (WGS) entry which is preliminary data.</text>
</comment>
<dbReference type="InterPro" id="IPR016032">
    <property type="entry name" value="Sig_transdc_resp-reg_C-effctor"/>
</dbReference>
<evidence type="ECO:0000259" key="2">
    <source>
        <dbReference type="PROSITE" id="PS50043"/>
    </source>
</evidence>
<dbReference type="PANTHER" id="PTHR43214:SF42">
    <property type="entry name" value="TRANSCRIPTIONAL REGULATORY PROTEIN DESR"/>
    <property type="match status" value="1"/>
</dbReference>
<accession>K6Z1Y9</accession>
<organism evidence="3 4">
    <name type="scientific">Brumicola pallidula DSM 14239 = ACAM 615</name>
    <dbReference type="NCBI Taxonomy" id="1121922"/>
    <lineage>
        <taxon>Bacteria</taxon>
        <taxon>Pseudomonadati</taxon>
        <taxon>Pseudomonadota</taxon>
        <taxon>Gammaproteobacteria</taxon>
        <taxon>Alteromonadales</taxon>
        <taxon>Alteromonadaceae</taxon>
        <taxon>Brumicola</taxon>
    </lineage>
</organism>
<gene>
    <name evidence="3" type="primary">desR</name>
    <name evidence="3" type="ORF">GPAL_3378</name>
</gene>
<sequence>MSIKDAPSDSLADAVRKIHAGKIIVAPELVTEAWAVDDPLSENERKVLRFSLEGHSSKEIGDLTFLFAGTVRNYLSEATSKLGAKNRIEAARIAKQKGWL</sequence>
<dbReference type="CDD" id="cd06170">
    <property type="entry name" value="LuxR_C_like"/>
    <property type="match status" value="1"/>
</dbReference>
<dbReference type="SUPFAM" id="SSF46894">
    <property type="entry name" value="C-terminal effector domain of the bipartite response regulators"/>
    <property type="match status" value="1"/>
</dbReference>
<evidence type="ECO:0000313" key="4">
    <source>
        <dbReference type="Proteomes" id="UP000006251"/>
    </source>
</evidence>